<keyword evidence="5" id="KW-1185">Reference proteome</keyword>
<keyword evidence="1" id="KW-0812">Transmembrane</keyword>
<organism evidence="3 4">
    <name type="scientific">Chryseobacterium joostei</name>
    <dbReference type="NCBI Taxonomy" id="112234"/>
    <lineage>
        <taxon>Bacteria</taxon>
        <taxon>Pseudomonadati</taxon>
        <taxon>Bacteroidota</taxon>
        <taxon>Flavobacteriia</taxon>
        <taxon>Flavobacteriales</taxon>
        <taxon>Weeksellaceae</taxon>
        <taxon>Chryseobacterium group</taxon>
        <taxon>Chryseobacterium</taxon>
    </lineage>
</organism>
<feature type="transmembrane region" description="Helical" evidence="1">
    <location>
        <begin position="189"/>
        <end position="207"/>
    </location>
</feature>
<dbReference type="AlphaFoldDB" id="A0A1N7HS83"/>
<protein>
    <submittedName>
        <fullName evidence="3">Uncharacterized protein</fullName>
    </submittedName>
</protein>
<proteinExistence type="predicted"/>
<reference evidence="2 5" key="2">
    <citation type="submission" date="2018-11" db="EMBL/GenBank/DDBJ databases">
        <title>Proposal to divide the Flavobacteriaceae and reorganize its genera based on Amino Acid Identity values calculated from whole genome sequences.</title>
        <authorList>
            <person name="Nicholson A.C."/>
            <person name="Gulvik C.A."/>
            <person name="Whitney A.M."/>
            <person name="Humrighouse B.W."/>
            <person name="Bell M."/>
            <person name="Holmes B."/>
            <person name="Steigerwalt A.G."/>
            <person name="Villarma A."/>
            <person name="Sheth M."/>
            <person name="Batra D."/>
            <person name="Pryor J."/>
            <person name="Bernardet J.-F."/>
            <person name="Hugo C."/>
            <person name="Kampfer P."/>
            <person name="Newman J."/>
            <person name="McQuiston J.R."/>
        </authorList>
    </citation>
    <scope>NUCLEOTIDE SEQUENCE [LARGE SCALE GENOMIC DNA]</scope>
    <source>
        <strain evidence="2 5">DSM 16927</strain>
    </source>
</reference>
<dbReference type="Proteomes" id="UP000279541">
    <property type="component" value="Chromosome"/>
</dbReference>
<feature type="transmembrane region" description="Helical" evidence="1">
    <location>
        <begin position="6"/>
        <end position="23"/>
    </location>
</feature>
<dbReference type="Pfam" id="PF20334">
    <property type="entry name" value="DUF6629"/>
    <property type="match status" value="1"/>
</dbReference>
<name>A0A1N7HS83_9FLAO</name>
<feature type="transmembrane region" description="Helical" evidence="1">
    <location>
        <begin position="35"/>
        <end position="55"/>
    </location>
</feature>
<evidence type="ECO:0000313" key="3">
    <source>
        <dbReference type="EMBL" id="SIS27683.1"/>
    </source>
</evidence>
<dbReference type="EMBL" id="CP033926">
    <property type="protein sequence ID" value="AZA99296.1"/>
    <property type="molecule type" value="Genomic_DNA"/>
</dbReference>
<dbReference type="OrthoDB" id="8441457at2"/>
<dbReference type="Proteomes" id="UP000186106">
    <property type="component" value="Unassembled WGS sequence"/>
</dbReference>
<gene>
    <name evidence="2" type="ORF">EG359_06620</name>
    <name evidence="3" type="ORF">SAMN05421768_10131</name>
</gene>
<feature type="transmembrane region" description="Helical" evidence="1">
    <location>
        <begin position="102"/>
        <end position="122"/>
    </location>
</feature>
<keyword evidence="1" id="KW-0472">Membrane</keyword>
<accession>A0A1N7HS83</accession>
<dbReference type="KEGG" id="cjt:EG359_06620"/>
<dbReference type="EMBL" id="FTNZ01000001">
    <property type="protein sequence ID" value="SIS27683.1"/>
    <property type="molecule type" value="Genomic_DNA"/>
</dbReference>
<evidence type="ECO:0000256" key="1">
    <source>
        <dbReference type="SAM" id="Phobius"/>
    </source>
</evidence>
<dbReference type="InterPro" id="IPR046737">
    <property type="entry name" value="DUF6629"/>
</dbReference>
<evidence type="ECO:0000313" key="5">
    <source>
        <dbReference type="Proteomes" id="UP000279541"/>
    </source>
</evidence>
<keyword evidence="1" id="KW-1133">Transmembrane helix</keyword>
<feature type="transmembrane region" description="Helical" evidence="1">
    <location>
        <begin position="67"/>
        <end position="90"/>
    </location>
</feature>
<reference evidence="3 4" key="1">
    <citation type="submission" date="2017-01" db="EMBL/GenBank/DDBJ databases">
        <authorList>
            <person name="Mah S.A."/>
            <person name="Swanson W.J."/>
            <person name="Moy G.W."/>
            <person name="Vacquier V.D."/>
        </authorList>
    </citation>
    <scope>NUCLEOTIDE SEQUENCE [LARGE SCALE GENOMIC DNA]</scope>
    <source>
        <strain evidence="3 4">DSM 16927</strain>
    </source>
</reference>
<sequence>MCFSAISSFSAGIALTAVGIACIKKTRHSSQHLFACIPFIFGVQQLTEGILWLTLPQPDHIIMQQATTFIFLFFAEILWPVWVPISLLMFEDNEPRKKVQKILLGVGIIVSIYLAYCLLSYHVEAKIIGHHITYIQNYPASWRNYSIILYGVATIAPPFFSHLKRMHFFGIAILISYIVSEIFYDHYILSVWCFFAAIISMSVYIIVSEKTDKKQREYPEIYVK</sequence>
<evidence type="ECO:0000313" key="4">
    <source>
        <dbReference type="Proteomes" id="UP000186106"/>
    </source>
</evidence>
<dbReference type="RefSeq" id="WP_076350809.1">
    <property type="nucleotide sequence ID" value="NZ_CP033926.1"/>
</dbReference>
<evidence type="ECO:0000313" key="2">
    <source>
        <dbReference type="EMBL" id="AZA99296.1"/>
    </source>
</evidence>
<feature type="transmembrane region" description="Helical" evidence="1">
    <location>
        <begin position="142"/>
        <end position="160"/>
    </location>
</feature>
<feature type="transmembrane region" description="Helical" evidence="1">
    <location>
        <begin position="167"/>
        <end position="183"/>
    </location>
</feature>